<proteinExistence type="predicted"/>
<evidence type="ECO:0000313" key="1">
    <source>
        <dbReference type="EMBL" id="JAD28520.1"/>
    </source>
</evidence>
<protein>
    <submittedName>
        <fullName evidence="1">Uncharacterized protein</fullName>
    </submittedName>
</protein>
<name>A0A0A8YVI0_ARUDO</name>
<organism evidence="1">
    <name type="scientific">Arundo donax</name>
    <name type="common">Giant reed</name>
    <name type="synonym">Donax arundinaceus</name>
    <dbReference type="NCBI Taxonomy" id="35708"/>
    <lineage>
        <taxon>Eukaryota</taxon>
        <taxon>Viridiplantae</taxon>
        <taxon>Streptophyta</taxon>
        <taxon>Embryophyta</taxon>
        <taxon>Tracheophyta</taxon>
        <taxon>Spermatophyta</taxon>
        <taxon>Magnoliopsida</taxon>
        <taxon>Liliopsida</taxon>
        <taxon>Poales</taxon>
        <taxon>Poaceae</taxon>
        <taxon>PACMAD clade</taxon>
        <taxon>Arundinoideae</taxon>
        <taxon>Arundineae</taxon>
        <taxon>Arundo</taxon>
    </lineage>
</organism>
<dbReference type="EMBL" id="GBRH01269375">
    <property type="protein sequence ID" value="JAD28520.1"/>
    <property type="molecule type" value="Transcribed_RNA"/>
</dbReference>
<sequence length="8" mass="1064">MYFSTRFI</sequence>
<reference evidence="1" key="1">
    <citation type="submission" date="2014-09" db="EMBL/GenBank/DDBJ databases">
        <authorList>
            <person name="Magalhaes I.L.F."/>
            <person name="Oliveira U."/>
            <person name="Santos F.R."/>
            <person name="Vidigal T.H.D.A."/>
            <person name="Brescovit A.D."/>
            <person name="Santos A.J."/>
        </authorList>
    </citation>
    <scope>NUCLEOTIDE SEQUENCE</scope>
    <source>
        <tissue evidence="1">Shoot tissue taken approximately 20 cm above the soil surface</tissue>
    </source>
</reference>
<reference evidence="1" key="2">
    <citation type="journal article" date="2015" name="Data Brief">
        <title>Shoot transcriptome of the giant reed, Arundo donax.</title>
        <authorList>
            <person name="Barrero R.A."/>
            <person name="Guerrero F.D."/>
            <person name="Moolhuijzen P."/>
            <person name="Goolsby J.A."/>
            <person name="Tidwell J."/>
            <person name="Bellgard S.E."/>
            <person name="Bellgard M.I."/>
        </authorList>
    </citation>
    <scope>NUCLEOTIDE SEQUENCE</scope>
    <source>
        <tissue evidence="1">Shoot tissue taken approximately 20 cm above the soil surface</tissue>
    </source>
</reference>
<accession>A0A0A8YVI0</accession>